<organism evidence="9 10">
    <name type="scientific">Rhodococcus opacus</name>
    <name type="common">Nocardia opaca</name>
    <dbReference type="NCBI Taxonomy" id="37919"/>
    <lineage>
        <taxon>Bacteria</taxon>
        <taxon>Bacillati</taxon>
        <taxon>Actinomycetota</taxon>
        <taxon>Actinomycetes</taxon>
        <taxon>Mycobacteriales</taxon>
        <taxon>Nocardiaceae</taxon>
        <taxon>Rhodococcus</taxon>
    </lineage>
</organism>
<name>A0A2S8IP43_RHOOP</name>
<evidence type="ECO:0000256" key="7">
    <source>
        <dbReference type="SAM" id="Phobius"/>
    </source>
</evidence>
<dbReference type="EMBL" id="PUIO01000063">
    <property type="protein sequence ID" value="PQP16548.1"/>
    <property type="molecule type" value="Genomic_DNA"/>
</dbReference>
<protein>
    <submittedName>
        <fullName evidence="9">MFS transporter</fullName>
    </submittedName>
</protein>
<sequence length="545" mass="56321">MRRFHVPRTPDLQNAGPSLTAALNRSTSWRTPMKSPAPSAQRAQAGVILAVVIGAVAAYKGLESMTSPALPILQAELGASRASIAWVLTGVLLTGPIVTPIVARLGEIWDKRRVLLGVLVIVTIGALVSALSASMPMLIAGQMLQGFGLSTVPLAVGIMRETQAVERTKAGNGIMVGAIFGSTALAMLVSGPIADNLHYSWLFWFPFFLLILIIAAVWWLVPASPANMSHGRIDLLGSALLGAGLSVLLLAFTYAPDWGWTSIGFLALLGAALGLLFVFGLAELRISDPLVDVRLLAHHSVFTAAGLMVMAGFCINAMLVAVPMQIQQPIGTGYGLGASATLTGFMLVPAMLIGTTAPLATWIERKLGQRTATIVGPVSIAAAAFSLMASAGNFTMVLIGLLLVGFGCGISITQAMNLVVSGVPPERVAAFSGLNFVVKAVGATSGAQIAASILSTDAAAASDSPSWAAFNAVWLMCAGMCIATLILGLTIKNRRSSTDSSAAGAAGTATPRADQGPDVVSAAVSSRYADDVDNHRRAPTVADRS</sequence>
<feature type="transmembrane region" description="Helical" evidence="7">
    <location>
        <begin position="201"/>
        <end position="221"/>
    </location>
</feature>
<evidence type="ECO:0000313" key="10">
    <source>
        <dbReference type="Proteomes" id="UP000239290"/>
    </source>
</evidence>
<feature type="domain" description="Major facilitator superfamily (MFS) profile" evidence="8">
    <location>
        <begin position="47"/>
        <end position="496"/>
    </location>
</feature>
<feature type="transmembrane region" description="Helical" evidence="7">
    <location>
        <begin position="82"/>
        <end position="102"/>
    </location>
</feature>
<feature type="transmembrane region" description="Helical" evidence="7">
    <location>
        <begin position="372"/>
        <end position="391"/>
    </location>
</feature>
<feature type="transmembrane region" description="Helical" evidence="7">
    <location>
        <begin position="114"/>
        <end position="133"/>
    </location>
</feature>
<accession>A0A2S8IP43</accession>
<dbReference type="InterPro" id="IPR011701">
    <property type="entry name" value="MFS"/>
</dbReference>
<proteinExistence type="predicted"/>
<dbReference type="GO" id="GO:0022857">
    <property type="term" value="F:transmembrane transporter activity"/>
    <property type="evidence" value="ECO:0007669"/>
    <property type="project" value="InterPro"/>
</dbReference>
<keyword evidence="2" id="KW-0813">Transport</keyword>
<dbReference type="PANTHER" id="PTHR42718:SF9">
    <property type="entry name" value="MAJOR FACILITATOR SUPERFAMILY MULTIDRUG TRANSPORTER MFSC"/>
    <property type="match status" value="1"/>
</dbReference>
<dbReference type="SUPFAM" id="SSF103473">
    <property type="entry name" value="MFS general substrate transporter"/>
    <property type="match status" value="2"/>
</dbReference>
<evidence type="ECO:0000256" key="2">
    <source>
        <dbReference type="ARBA" id="ARBA00022448"/>
    </source>
</evidence>
<feature type="transmembrane region" description="Helical" evidence="7">
    <location>
        <begin position="301"/>
        <end position="322"/>
    </location>
</feature>
<keyword evidence="3 7" id="KW-0812">Transmembrane</keyword>
<feature type="compositionally biased region" description="Low complexity" evidence="6">
    <location>
        <begin position="498"/>
        <end position="514"/>
    </location>
</feature>
<evidence type="ECO:0000256" key="6">
    <source>
        <dbReference type="SAM" id="MobiDB-lite"/>
    </source>
</evidence>
<reference evidence="10" key="1">
    <citation type="submission" date="2018-02" db="EMBL/GenBank/DDBJ databases">
        <title>Draft genome sequencing of Rhodococcus opacus KU647198.</title>
        <authorList>
            <person name="Zheng B.-X."/>
        </authorList>
    </citation>
    <scope>NUCLEOTIDE SEQUENCE [LARGE SCALE GENOMIC DNA]</scope>
    <source>
        <strain evidence="10">04-OD7</strain>
    </source>
</reference>
<keyword evidence="5 7" id="KW-0472">Membrane</keyword>
<evidence type="ECO:0000256" key="4">
    <source>
        <dbReference type="ARBA" id="ARBA00022989"/>
    </source>
</evidence>
<feature type="transmembrane region" description="Helical" evidence="7">
    <location>
        <begin position="334"/>
        <end position="360"/>
    </location>
</feature>
<feature type="region of interest" description="Disordered" evidence="6">
    <location>
        <begin position="498"/>
        <end position="545"/>
    </location>
</feature>
<dbReference type="GO" id="GO:0005886">
    <property type="term" value="C:plasma membrane"/>
    <property type="evidence" value="ECO:0007669"/>
    <property type="project" value="UniProtKB-SubCell"/>
</dbReference>
<feature type="transmembrane region" description="Helical" evidence="7">
    <location>
        <begin position="432"/>
        <end position="455"/>
    </location>
</feature>
<dbReference type="Pfam" id="PF07690">
    <property type="entry name" value="MFS_1"/>
    <property type="match status" value="1"/>
</dbReference>
<feature type="transmembrane region" description="Helical" evidence="7">
    <location>
        <begin position="43"/>
        <end position="62"/>
    </location>
</feature>
<comment type="caution">
    <text evidence="9">The sequence shown here is derived from an EMBL/GenBank/DDBJ whole genome shotgun (WGS) entry which is preliminary data.</text>
</comment>
<dbReference type="InterPro" id="IPR036259">
    <property type="entry name" value="MFS_trans_sf"/>
</dbReference>
<feature type="transmembrane region" description="Helical" evidence="7">
    <location>
        <begin position="467"/>
        <end position="491"/>
    </location>
</feature>
<gene>
    <name evidence="9" type="ORF">C5613_36315</name>
</gene>
<feature type="transmembrane region" description="Helical" evidence="7">
    <location>
        <begin position="233"/>
        <end position="254"/>
    </location>
</feature>
<evidence type="ECO:0000256" key="5">
    <source>
        <dbReference type="ARBA" id="ARBA00023136"/>
    </source>
</evidence>
<feature type="transmembrane region" description="Helical" evidence="7">
    <location>
        <begin position="260"/>
        <end position="281"/>
    </location>
</feature>
<feature type="transmembrane region" description="Helical" evidence="7">
    <location>
        <begin position="397"/>
        <end position="420"/>
    </location>
</feature>
<evidence type="ECO:0000256" key="3">
    <source>
        <dbReference type="ARBA" id="ARBA00022692"/>
    </source>
</evidence>
<comment type="subcellular location">
    <subcellularLocation>
        <location evidence="1">Cell membrane</location>
        <topology evidence="1">Multi-pass membrane protein</topology>
    </subcellularLocation>
</comment>
<dbReference type="Gene3D" id="1.20.1250.20">
    <property type="entry name" value="MFS general substrate transporter like domains"/>
    <property type="match status" value="2"/>
</dbReference>
<dbReference type="PROSITE" id="PS50850">
    <property type="entry name" value="MFS"/>
    <property type="match status" value="1"/>
</dbReference>
<feature type="transmembrane region" description="Helical" evidence="7">
    <location>
        <begin position="170"/>
        <end position="189"/>
    </location>
</feature>
<dbReference type="Proteomes" id="UP000239290">
    <property type="component" value="Unassembled WGS sequence"/>
</dbReference>
<dbReference type="AlphaFoldDB" id="A0A2S8IP43"/>
<evidence type="ECO:0000259" key="8">
    <source>
        <dbReference type="PROSITE" id="PS50850"/>
    </source>
</evidence>
<evidence type="ECO:0000313" key="9">
    <source>
        <dbReference type="EMBL" id="PQP16548.1"/>
    </source>
</evidence>
<evidence type="ECO:0000256" key="1">
    <source>
        <dbReference type="ARBA" id="ARBA00004651"/>
    </source>
</evidence>
<keyword evidence="4 7" id="KW-1133">Transmembrane helix</keyword>
<dbReference type="InterPro" id="IPR020846">
    <property type="entry name" value="MFS_dom"/>
</dbReference>
<dbReference type="PANTHER" id="PTHR42718">
    <property type="entry name" value="MAJOR FACILITATOR SUPERFAMILY MULTIDRUG TRANSPORTER MFSC"/>
    <property type="match status" value="1"/>
</dbReference>
<feature type="transmembrane region" description="Helical" evidence="7">
    <location>
        <begin position="139"/>
        <end position="158"/>
    </location>
</feature>